<organism evidence="2 3">
    <name type="scientific">Stylonychia lemnae</name>
    <name type="common">Ciliate</name>
    <dbReference type="NCBI Taxonomy" id="5949"/>
    <lineage>
        <taxon>Eukaryota</taxon>
        <taxon>Sar</taxon>
        <taxon>Alveolata</taxon>
        <taxon>Ciliophora</taxon>
        <taxon>Intramacronucleata</taxon>
        <taxon>Spirotrichea</taxon>
        <taxon>Stichotrichia</taxon>
        <taxon>Sporadotrichida</taxon>
        <taxon>Oxytrichidae</taxon>
        <taxon>Stylonychinae</taxon>
        <taxon>Stylonychia</taxon>
    </lineage>
</organism>
<protein>
    <submittedName>
        <fullName evidence="2">Uncharacterized protein</fullName>
    </submittedName>
</protein>
<dbReference type="AlphaFoldDB" id="A0A078A7D6"/>
<evidence type="ECO:0000313" key="2">
    <source>
        <dbReference type="EMBL" id="CDW77786.1"/>
    </source>
</evidence>
<feature type="region of interest" description="Disordered" evidence="1">
    <location>
        <begin position="74"/>
        <end position="135"/>
    </location>
</feature>
<dbReference type="InParanoid" id="A0A078A7D6"/>
<feature type="compositionally biased region" description="Low complexity" evidence="1">
    <location>
        <begin position="164"/>
        <end position="178"/>
    </location>
</feature>
<feature type="region of interest" description="Disordered" evidence="1">
    <location>
        <begin position="156"/>
        <end position="195"/>
    </location>
</feature>
<keyword evidence="3" id="KW-1185">Reference proteome</keyword>
<name>A0A078A7D6_STYLE</name>
<feature type="compositionally biased region" description="Polar residues" evidence="1">
    <location>
        <begin position="123"/>
        <end position="133"/>
    </location>
</feature>
<gene>
    <name evidence="2" type="primary">Contig13289.g14180</name>
    <name evidence="2" type="ORF">STYLEM_6752</name>
</gene>
<accession>A0A078A7D6</accession>
<reference evidence="2 3" key="1">
    <citation type="submission" date="2014-06" db="EMBL/GenBank/DDBJ databases">
        <authorList>
            <person name="Swart Estienne"/>
        </authorList>
    </citation>
    <scope>NUCLEOTIDE SEQUENCE [LARGE SCALE GENOMIC DNA]</scope>
    <source>
        <strain evidence="2 3">130c</strain>
    </source>
</reference>
<dbReference type="EMBL" id="CCKQ01006475">
    <property type="protein sequence ID" value="CDW77786.1"/>
    <property type="molecule type" value="Genomic_DNA"/>
</dbReference>
<evidence type="ECO:0000256" key="1">
    <source>
        <dbReference type="SAM" id="MobiDB-lite"/>
    </source>
</evidence>
<proteinExistence type="predicted"/>
<evidence type="ECO:0000313" key="3">
    <source>
        <dbReference type="Proteomes" id="UP000039865"/>
    </source>
</evidence>
<sequence length="195" mass="22538">MRCRLEYKELTQMCPLVELQNQIRIVHKDAITNLLIIALIQLGINYYEDHFKAKTLKRRNLLGTYMRQSPGRGIEIDLHEGQGGPVNHSSFGLHHPNFEVRDRTLSCQSSSQRSHLHDHDKSQSTSNKVQFQQQEEHNVKWTTAIETYEDYLDKELNDSSKNYSGSGSHNQHNNSNQQLRGKEKQNASLQNGLQQ</sequence>
<dbReference type="Proteomes" id="UP000039865">
    <property type="component" value="Unassembled WGS sequence"/>
</dbReference>
<feature type="compositionally biased region" description="Polar residues" evidence="1">
    <location>
        <begin position="186"/>
        <end position="195"/>
    </location>
</feature>